<dbReference type="SMART" id="SM00494">
    <property type="entry name" value="ChtBD2"/>
    <property type="match status" value="1"/>
</dbReference>
<feature type="chain" id="PRO_5019080786" description="Chitin-binding type-2 domain-containing protein" evidence="1">
    <location>
        <begin position="24"/>
        <end position="162"/>
    </location>
</feature>
<dbReference type="PANTHER" id="PTHR22933">
    <property type="entry name" value="FI18007P1-RELATED"/>
    <property type="match status" value="1"/>
</dbReference>
<protein>
    <recommendedName>
        <fullName evidence="2">Chitin-binding type-2 domain-containing protein</fullName>
    </recommendedName>
</protein>
<dbReference type="Gene3D" id="2.170.140.10">
    <property type="entry name" value="Chitin binding domain"/>
    <property type="match status" value="1"/>
</dbReference>
<dbReference type="SUPFAM" id="SSF57625">
    <property type="entry name" value="Invertebrate chitin-binding proteins"/>
    <property type="match status" value="1"/>
</dbReference>
<accession>A0A423T8X2</accession>
<keyword evidence="1" id="KW-0732">Signal</keyword>
<evidence type="ECO:0000259" key="2">
    <source>
        <dbReference type="PROSITE" id="PS50940"/>
    </source>
</evidence>
<dbReference type="InterPro" id="IPR002557">
    <property type="entry name" value="Chitin-bd_dom"/>
</dbReference>
<dbReference type="Pfam" id="PF01607">
    <property type="entry name" value="CBM_14"/>
    <property type="match status" value="1"/>
</dbReference>
<reference evidence="3 4" key="2">
    <citation type="submission" date="2019-01" db="EMBL/GenBank/DDBJ databases">
        <title>The decoding of complex shrimp genome reveals the adaptation for benthos swimmer, frequently molting mechanism and breeding impact on genome.</title>
        <authorList>
            <person name="Sun Y."/>
            <person name="Gao Y."/>
            <person name="Yu Y."/>
        </authorList>
    </citation>
    <scope>NUCLEOTIDE SEQUENCE [LARGE SCALE GENOMIC DNA]</scope>
    <source>
        <tissue evidence="3">Muscle</tissue>
    </source>
</reference>
<dbReference type="OrthoDB" id="6364363at2759"/>
<sequence>MMLRRTLVTAAVSGLLFALCAVSFPQYAPEAPPHHRCFSGAREVYDFKCEATENDPDADCIFGVAGQDYPTLHQVPTTSFQCQSLLPGIYADPDAACQVYHMCLHDGKLHSFLCPNGTVFNQEYFICDLWFNVDCARAKDFYSLNEYIYKDPEPKEAKISYV</sequence>
<organism evidence="3 4">
    <name type="scientific">Penaeus vannamei</name>
    <name type="common">Whiteleg shrimp</name>
    <name type="synonym">Litopenaeus vannamei</name>
    <dbReference type="NCBI Taxonomy" id="6689"/>
    <lineage>
        <taxon>Eukaryota</taxon>
        <taxon>Metazoa</taxon>
        <taxon>Ecdysozoa</taxon>
        <taxon>Arthropoda</taxon>
        <taxon>Crustacea</taxon>
        <taxon>Multicrustacea</taxon>
        <taxon>Malacostraca</taxon>
        <taxon>Eumalacostraca</taxon>
        <taxon>Eucarida</taxon>
        <taxon>Decapoda</taxon>
        <taxon>Dendrobranchiata</taxon>
        <taxon>Penaeoidea</taxon>
        <taxon>Penaeidae</taxon>
        <taxon>Penaeus</taxon>
    </lineage>
</organism>
<dbReference type="GO" id="GO:0005576">
    <property type="term" value="C:extracellular region"/>
    <property type="evidence" value="ECO:0007669"/>
    <property type="project" value="InterPro"/>
</dbReference>
<dbReference type="Proteomes" id="UP000283509">
    <property type="component" value="Unassembled WGS sequence"/>
</dbReference>
<gene>
    <name evidence="3" type="ORF">C7M84_008692</name>
</gene>
<evidence type="ECO:0000313" key="4">
    <source>
        <dbReference type="Proteomes" id="UP000283509"/>
    </source>
</evidence>
<dbReference type="PROSITE" id="PS50940">
    <property type="entry name" value="CHIT_BIND_II"/>
    <property type="match status" value="1"/>
</dbReference>
<dbReference type="EMBL" id="QCYY01002091">
    <property type="protein sequence ID" value="ROT72899.1"/>
    <property type="molecule type" value="Genomic_DNA"/>
</dbReference>
<dbReference type="PANTHER" id="PTHR22933:SF43">
    <property type="entry name" value="LP10131P"/>
    <property type="match status" value="1"/>
</dbReference>
<dbReference type="InterPro" id="IPR036508">
    <property type="entry name" value="Chitin-bd_dom_sf"/>
</dbReference>
<evidence type="ECO:0000256" key="1">
    <source>
        <dbReference type="SAM" id="SignalP"/>
    </source>
</evidence>
<keyword evidence="4" id="KW-1185">Reference proteome</keyword>
<evidence type="ECO:0000313" key="3">
    <source>
        <dbReference type="EMBL" id="ROT72899.1"/>
    </source>
</evidence>
<dbReference type="AlphaFoldDB" id="A0A423T8X2"/>
<feature type="domain" description="Chitin-binding type-2" evidence="2">
    <location>
        <begin position="79"/>
        <end position="137"/>
    </location>
</feature>
<feature type="signal peptide" evidence="1">
    <location>
        <begin position="1"/>
        <end position="23"/>
    </location>
</feature>
<name>A0A423T8X2_PENVA</name>
<reference evidence="3 4" key="1">
    <citation type="submission" date="2018-04" db="EMBL/GenBank/DDBJ databases">
        <authorList>
            <person name="Zhang X."/>
            <person name="Yuan J."/>
            <person name="Li F."/>
            <person name="Xiang J."/>
        </authorList>
    </citation>
    <scope>NUCLEOTIDE SEQUENCE [LARGE SCALE GENOMIC DNA]</scope>
    <source>
        <tissue evidence="3">Muscle</tissue>
    </source>
</reference>
<dbReference type="GO" id="GO:0008061">
    <property type="term" value="F:chitin binding"/>
    <property type="evidence" value="ECO:0007669"/>
    <property type="project" value="InterPro"/>
</dbReference>
<comment type="caution">
    <text evidence="3">The sequence shown here is derived from an EMBL/GenBank/DDBJ whole genome shotgun (WGS) entry which is preliminary data.</text>
</comment>
<dbReference type="InterPro" id="IPR052976">
    <property type="entry name" value="Scoloptoxin-like"/>
</dbReference>
<proteinExistence type="predicted"/>